<dbReference type="OrthoDB" id="4943146at2"/>
<name>A0A3E0W5R1_9MICO</name>
<dbReference type="AlphaFoldDB" id="A0A3E0W5R1"/>
<reference evidence="1 2" key="1">
    <citation type="submission" date="2017-04" db="EMBL/GenBank/DDBJ databases">
        <title>Comparative genome analysis of Subtercola boreus.</title>
        <authorList>
            <person name="Cho Y.-J."/>
            <person name="Cho A."/>
            <person name="Kim O.-S."/>
            <person name="Lee J.-I."/>
        </authorList>
    </citation>
    <scope>NUCLEOTIDE SEQUENCE [LARGE SCALE GENOMIC DNA]</scope>
    <source>
        <strain evidence="1 2">P28004</strain>
    </source>
</reference>
<gene>
    <name evidence="1" type="ORF">B7R25_16445</name>
</gene>
<sequence>MTTSRRYADSVEKRSLAAMNLRDMVGDPDTLTPFELDLDNELVTHDPKPKKARAWVRYSGRAMRVNVYVLAWSQHAARIRWVNGDQVRQEAWVWQNAVENTAWIEP</sequence>
<protein>
    <submittedName>
        <fullName evidence="1">Uncharacterized protein</fullName>
    </submittedName>
</protein>
<dbReference type="EMBL" id="NBXE01000042">
    <property type="protein sequence ID" value="RFA24607.1"/>
    <property type="molecule type" value="Genomic_DNA"/>
</dbReference>
<evidence type="ECO:0000313" key="2">
    <source>
        <dbReference type="Proteomes" id="UP000257080"/>
    </source>
</evidence>
<evidence type="ECO:0000313" key="1">
    <source>
        <dbReference type="EMBL" id="RFA24607.1"/>
    </source>
</evidence>
<dbReference type="Proteomes" id="UP000257080">
    <property type="component" value="Unassembled WGS sequence"/>
</dbReference>
<comment type="caution">
    <text evidence="1">The sequence shown here is derived from an EMBL/GenBank/DDBJ whole genome shotgun (WGS) entry which is preliminary data.</text>
</comment>
<dbReference type="RefSeq" id="WP_116420068.1">
    <property type="nucleotide sequence ID" value="NZ_NBXC01000034.1"/>
</dbReference>
<proteinExistence type="predicted"/>
<accession>A0A3E0W5R1</accession>
<organism evidence="1 2">
    <name type="scientific">Subtercola boreus</name>
    <dbReference type="NCBI Taxonomy" id="120213"/>
    <lineage>
        <taxon>Bacteria</taxon>
        <taxon>Bacillati</taxon>
        <taxon>Actinomycetota</taxon>
        <taxon>Actinomycetes</taxon>
        <taxon>Micrococcales</taxon>
        <taxon>Microbacteriaceae</taxon>
        <taxon>Subtercola</taxon>
    </lineage>
</organism>